<dbReference type="InterPro" id="IPR001509">
    <property type="entry name" value="Epimerase_deHydtase"/>
</dbReference>
<feature type="domain" description="NAD-dependent epimerase/dehydratase" evidence="1">
    <location>
        <begin position="3"/>
        <end position="212"/>
    </location>
</feature>
<dbReference type="Pfam" id="PF08338">
    <property type="entry name" value="DUF1731"/>
    <property type="match status" value="1"/>
</dbReference>
<reference evidence="3" key="1">
    <citation type="submission" date="2020-05" db="EMBL/GenBank/DDBJ databases">
        <authorList>
            <person name="Chiriac C."/>
            <person name="Salcher M."/>
            <person name="Ghai R."/>
            <person name="Kavagutti S V."/>
        </authorList>
    </citation>
    <scope>NUCLEOTIDE SEQUENCE</scope>
</reference>
<dbReference type="PANTHER" id="PTHR11092">
    <property type="entry name" value="SUGAR NUCLEOTIDE EPIMERASE RELATED"/>
    <property type="match status" value="1"/>
</dbReference>
<dbReference type="Gene3D" id="3.40.50.720">
    <property type="entry name" value="NAD(P)-binding Rossmann-like Domain"/>
    <property type="match status" value="1"/>
</dbReference>
<dbReference type="PANTHER" id="PTHR11092:SF0">
    <property type="entry name" value="EPIMERASE FAMILY PROTEIN SDR39U1"/>
    <property type="match status" value="1"/>
</dbReference>
<evidence type="ECO:0000259" key="1">
    <source>
        <dbReference type="Pfam" id="PF01370"/>
    </source>
</evidence>
<evidence type="ECO:0000313" key="3">
    <source>
        <dbReference type="EMBL" id="CAB4678572.1"/>
    </source>
</evidence>
<organism evidence="3">
    <name type="scientific">freshwater metagenome</name>
    <dbReference type="NCBI Taxonomy" id="449393"/>
    <lineage>
        <taxon>unclassified sequences</taxon>
        <taxon>metagenomes</taxon>
        <taxon>ecological metagenomes</taxon>
    </lineage>
</organism>
<feature type="domain" description="DUF1731" evidence="2">
    <location>
        <begin position="245"/>
        <end position="291"/>
    </location>
</feature>
<dbReference type="SUPFAM" id="SSF51735">
    <property type="entry name" value="NAD(P)-binding Rossmann-fold domains"/>
    <property type="match status" value="1"/>
</dbReference>
<name>A0A6J6MXJ8_9ZZZZ</name>
<protein>
    <submittedName>
        <fullName evidence="3">Unannotated protein</fullName>
    </submittedName>
</protein>
<dbReference type="InterPro" id="IPR036291">
    <property type="entry name" value="NAD(P)-bd_dom_sf"/>
</dbReference>
<proteinExistence type="predicted"/>
<evidence type="ECO:0000259" key="2">
    <source>
        <dbReference type="Pfam" id="PF08338"/>
    </source>
</evidence>
<dbReference type="NCBIfam" id="TIGR01777">
    <property type="entry name" value="yfcH"/>
    <property type="match status" value="1"/>
</dbReference>
<dbReference type="EMBL" id="CAEZXB010000017">
    <property type="protein sequence ID" value="CAB4678572.1"/>
    <property type="molecule type" value="Genomic_DNA"/>
</dbReference>
<dbReference type="Pfam" id="PF01370">
    <property type="entry name" value="Epimerase"/>
    <property type="match status" value="1"/>
</dbReference>
<accession>A0A6J6MXJ8</accession>
<gene>
    <name evidence="3" type="ORF">UFOPK2342_00966</name>
</gene>
<dbReference type="InterPro" id="IPR013549">
    <property type="entry name" value="DUF1731"/>
</dbReference>
<dbReference type="AlphaFoldDB" id="A0A6J6MXJ8"/>
<dbReference type="InterPro" id="IPR010099">
    <property type="entry name" value="SDR39U1"/>
</dbReference>
<sequence length="293" mass="31138">MKIAVTGSSGLIGSALVKRLTKQGHQVIRLVRRSPITEDEIRWTPDGSALPAESLTTLAGTDAVIHLAGAGVGDKRWSAAYKNEILKSRTESTATIVSAINELEIPRFLSASAIGWYGETGNREVNEEDRAGDDFLADVCRQWEESAGAANSTTSFMRTGLVFAAKGGALGRMVPLFKAGLGGKLGDGKQWWSWISLNDEIRAIDFLLNNELAGPVNLTSPFPATNSEVTAALARALHRPALFPAPAFAIKVALGGFSTEVLGSKRVAPAALLQAGFTFDNPHIGPTLEEIVD</sequence>